<evidence type="ECO:0000256" key="1">
    <source>
        <dbReference type="ARBA" id="ARBA00008384"/>
    </source>
</evidence>
<dbReference type="Pfam" id="PF09759">
    <property type="entry name" value="Atx10homo_assoc"/>
    <property type="match status" value="1"/>
</dbReference>
<evidence type="ECO:0000256" key="5">
    <source>
        <dbReference type="ARBA" id="ARBA00044801"/>
    </source>
</evidence>
<evidence type="ECO:0000256" key="4">
    <source>
        <dbReference type="ARBA" id="ARBA00044746"/>
    </source>
</evidence>
<feature type="domain" description="Ataxin-10" evidence="8">
    <location>
        <begin position="229"/>
        <end position="325"/>
    </location>
</feature>
<evidence type="ECO:0000256" key="7">
    <source>
        <dbReference type="SAM" id="MobiDB-lite"/>
    </source>
</evidence>
<protein>
    <recommendedName>
        <fullName evidence="5">Ataxin-10 homolog</fullName>
    </recommendedName>
    <alternativeName>
        <fullName evidence="6">Copper transport protein 86</fullName>
    </alternativeName>
</protein>
<dbReference type="PANTHER" id="PTHR13255:SF0">
    <property type="entry name" value="ATAXIN-10"/>
    <property type="match status" value="1"/>
</dbReference>
<evidence type="ECO:0000313" key="9">
    <source>
        <dbReference type="EMBL" id="KAH0556795.1"/>
    </source>
</evidence>
<dbReference type="InterPro" id="IPR011989">
    <property type="entry name" value="ARM-like"/>
</dbReference>
<name>A0A9P8RMA7_9PEZI</name>
<dbReference type="Proteomes" id="UP000750711">
    <property type="component" value="Unassembled WGS sequence"/>
</dbReference>
<dbReference type="InterPro" id="IPR016024">
    <property type="entry name" value="ARM-type_fold"/>
</dbReference>
<evidence type="ECO:0000256" key="6">
    <source>
        <dbReference type="ARBA" id="ARBA00044805"/>
    </source>
</evidence>
<keyword evidence="2" id="KW-0132">Cell division</keyword>
<feature type="region of interest" description="Disordered" evidence="7">
    <location>
        <begin position="193"/>
        <end position="212"/>
    </location>
</feature>
<evidence type="ECO:0000259" key="8">
    <source>
        <dbReference type="Pfam" id="PF09759"/>
    </source>
</evidence>
<evidence type="ECO:0000256" key="3">
    <source>
        <dbReference type="ARBA" id="ARBA00023306"/>
    </source>
</evidence>
<sequence length="335" mass="37572">MWAKDIISPAQAVMLKILTQIFRAKHMSQETDSSAPNVHDPSTVTDTNPTPPPPHNKLNRFNTTIIKFIFSVFRQTVIPQTCALIFLQGQIRGGQATPEDFPLNLWDMERVYEGVYQFLELFAVLAEDPAWKKLLVEWEIVHELIALLKELESGIPKASLDKSRHRSAASSANPPTSTQQPAQVIVERPYDPAVNENGATTEAHDGEEDDGQGMIGAENPEDFEWRNLKKLVVLVLSSLVWKSLEVQNQVRENGGVEAILGCCSYDGNNPYIREHAIMCLRFLLEANADNQQIVRELEARQVIPSEVLDKRAYETFIDVNGRVGLKRKGGAPMMN</sequence>
<dbReference type="InterPro" id="IPR051374">
    <property type="entry name" value="Ataxin-10/CTR86_families"/>
</dbReference>
<dbReference type="EMBL" id="JAGHQM010001008">
    <property type="protein sequence ID" value="KAH0556795.1"/>
    <property type="molecule type" value="Genomic_DNA"/>
</dbReference>
<reference evidence="9" key="1">
    <citation type="submission" date="2021-03" db="EMBL/GenBank/DDBJ databases">
        <title>Comparative genomics and phylogenomic investigation of the class Geoglossomycetes provide insights into ecological specialization and systematics.</title>
        <authorList>
            <person name="Melie T."/>
            <person name="Pirro S."/>
            <person name="Miller A.N."/>
            <person name="Quandt A."/>
        </authorList>
    </citation>
    <scope>NUCLEOTIDE SEQUENCE</scope>
    <source>
        <strain evidence="9">CAQ_001_2017</strain>
    </source>
</reference>
<feature type="compositionally biased region" description="Polar residues" evidence="7">
    <location>
        <begin position="173"/>
        <end position="182"/>
    </location>
</feature>
<keyword evidence="3" id="KW-0131">Cell cycle</keyword>
<dbReference type="GO" id="GO:0005829">
    <property type="term" value="C:cytosol"/>
    <property type="evidence" value="ECO:0007669"/>
    <property type="project" value="TreeGrafter"/>
</dbReference>
<keyword evidence="10" id="KW-1185">Reference proteome</keyword>
<organism evidence="9 10">
    <name type="scientific">Trichoglossum hirsutum</name>
    <dbReference type="NCBI Taxonomy" id="265104"/>
    <lineage>
        <taxon>Eukaryota</taxon>
        <taxon>Fungi</taxon>
        <taxon>Dikarya</taxon>
        <taxon>Ascomycota</taxon>
        <taxon>Pezizomycotina</taxon>
        <taxon>Geoglossomycetes</taxon>
        <taxon>Geoglossales</taxon>
        <taxon>Geoglossaceae</taxon>
        <taxon>Trichoglossum</taxon>
    </lineage>
</organism>
<feature type="region of interest" description="Disordered" evidence="7">
    <location>
        <begin position="162"/>
        <end position="183"/>
    </location>
</feature>
<accession>A0A9P8RMA7</accession>
<dbReference type="GO" id="GO:0051301">
    <property type="term" value="P:cell division"/>
    <property type="evidence" value="ECO:0007669"/>
    <property type="project" value="UniProtKB-KW"/>
</dbReference>
<proteinExistence type="inferred from homology"/>
<dbReference type="PANTHER" id="PTHR13255">
    <property type="entry name" value="ATAXIN-10"/>
    <property type="match status" value="1"/>
</dbReference>
<comment type="function">
    <text evidence="4">May play a role in the regulation of cytokinesis.</text>
</comment>
<evidence type="ECO:0000313" key="10">
    <source>
        <dbReference type="Proteomes" id="UP000750711"/>
    </source>
</evidence>
<comment type="similarity">
    <text evidence="1">Belongs to the ataxin-10 family.</text>
</comment>
<dbReference type="InterPro" id="IPR019156">
    <property type="entry name" value="Ataxin-10_domain"/>
</dbReference>
<dbReference type="AlphaFoldDB" id="A0A9P8RMA7"/>
<dbReference type="Gene3D" id="1.25.10.10">
    <property type="entry name" value="Leucine-rich Repeat Variant"/>
    <property type="match status" value="1"/>
</dbReference>
<gene>
    <name evidence="9" type="ORF">GP486_005414</name>
</gene>
<evidence type="ECO:0000256" key="2">
    <source>
        <dbReference type="ARBA" id="ARBA00022618"/>
    </source>
</evidence>
<feature type="region of interest" description="Disordered" evidence="7">
    <location>
        <begin position="29"/>
        <end position="56"/>
    </location>
</feature>
<comment type="caution">
    <text evidence="9">The sequence shown here is derived from an EMBL/GenBank/DDBJ whole genome shotgun (WGS) entry which is preliminary data.</text>
</comment>
<dbReference type="SUPFAM" id="SSF48371">
    <property type="entry name" value="ARM repeat"/>
    <property type="match status" value="1"/>
</dbReference>